<dbReference type="GO" id="GO:0006556">
    <property type="term" value="P:S-adenosylmethionine biosynthetic process"/>
    <property type="evidence" value="ECO:0007669"/>
    <property type="project" value="UniProtKB-UniRule"/>
</dbReference>
<reference evidence="19" key="1">
    <citation type="journal article" date="2020" name="mSystems">
        <title>Genome- and Community-Level Interaction Insights into Carbon Utilization and Element Cycling Functions of Hydrothermarchaeota in Hydrothermal Sediment.</title>
        <authorList>
            <person name="Zhou Z."/>
            <person name="Liu Y."/>
            <person name="Xu W."/>
            <person name="Pan J."/>
            <person name="Luo Z.H."/>
            <person name="Li M."/>
        </authorList>
    </citation>
    <scope>NUCLEOTIDE SEQUENCE [LARGE SCALE GENOMIC DNA]</scope>
    <source>
        <strain evidence="19">HyVt-19</strain>
    </source>
</reference>
<keyword evidence="6" id="KW-0554">One-carbon metabolism</keyword>
<dbReference type="PANTHER" id="PTHR11964">
    <property type="entry name" value="S-ADENOSYLMETHIONINE SYNTHETASE"/>
    <property type="match status" value="1"/>
</dbReference>
<comment type="pathway">
    <text evidence="3">Amino-acid biosynthesis; S-adenosyl-L-methionine biosynthesis; S-adenosyl-L-methionine from L-methionine: step 1/1.</text>
</comment>
<dbReference type="GO" id="GO:0005524">
    <property type="term" value="F:ATP binding"/>
    <property type="evidence" value="ECO:0007669"/>
    <property type="project" value="UniProtKB-KW"/>
</dbReference>
<evidence type="ECO:0000256" key="11">
    <source>
        <dbReference type="ARBA" id="ARBA00022842"/>
    </source>
</evidence>
<dbReference type="FunFam" id="3.30.300.10:FF:000003">
    <property type="entry name" value="S-adenosylmethionine synthase"/>
    <property type="match status" value="1"/>
</dbReference>
<evidence type="ECO:0000259" key="18">
    <source>
        <dbReference type="Pfam" id="PF02773"/>
    </source>
</evidence>
<comment type="caution">
    <text evidence="19">The sequence shown here is derived from an EMBL/GenBank/DDBJ whole genome shotgun (WGS) entry which is preliminary data.</text>
</comment>
<keyword evidence="9" id="KW-0547">Nucleotide-binding</keyword>
<feature type="domain" description="S-adenosylmethionine synthetase C-terminal" evidence="18">
    <location>
        <begin position="237"/>
        <end position="283"/>
    </location>
</feature>
<dbReference type="CDD" id="cd18079">
    <property type="entry name" value="S-AdoMet_synt"/>
    <property type="match status" value="1"/>
</dbReference>
<dbReference type="AlphaFoldDB" id="A0A7C0WUZ2"/>
<evidence type="ECO:0000256" key="6">
    <source>
        <dbReference type="ARBA" id="ARBA00022563"/>
    </source>
</evidence>
<name>A0A7C0WUZ2_9BACT</name>
<protein>
    <recommendedName>
        <fullName evidence="5 13">Methionine adenosyltransferase</fullName>
        <ecNumber evidence="5 13">2.5.1.6</ecNumber>
    </recommendedName>
</protein>
<sequence length="283" mass="30784">MAMSKYLFTSESVTEGHPDKVADQISDAILDAIIKEDKNCRVACETLVTTGLVFIAGEITTSTWVDIPDTARQVIKEIGYNDSSMGFDWETCAVISSIDKQSPDIAIGVNPGEGLFEEMGAGDQGLMFGFACDETPVYMPMPIYYAHRITRRLAEVRKTGILDFLRPDGKSQVTIEYDNGTPKRVETIVVAAQHAPNVSYKTLQEGIIEEVIKKVVPDHLIDGNTKFFINSTGRFVIGGPMADTGLTGRKIICDTYGCQGSHGGGCFSGKDPTKVDRSASYMA</sequence>
<keyword evidence="11 14" id="KW-0460">Magnesium</keyword>
<evidence type="ECO:0000256" key="15">
    <source>
        <dbReference type="RuleBase" id="RU004462"/>
    </source>
</evidence>
<comment type="cofactor">
    <cofactor evidence="2">
        <name>K(+)</name>
        <dbReference type="ChEBI" id="CHEBI:29103"/>
    </cofactor>
</comment>
<dbReference type="UniPathway" id="UPA00315">
    <property type="reaction ID" value="UER00080"/>
</dbReference>
<dbReference type="InterPro" id="IPR022631">
    <property type="entry name" value="ADOMET_SYNTHASE_CS"/>
</dbReference>
<dbReference type="Pfam" id="PF02772">
    <property type="entry name" value="S-AdoMet_synt_M"/>
    <property type="match status" value="1"/>
</dbReference>
<dbReference type="EMBL" id="DQZW01000214">
    <property type="protein sequence ID" value="HDL90155.1"/>
    <property type="molecule type" value="Genomic_DNA"/>
</dbReference>
<keyword evidence="8 14" id="KW-0479">Metal-binding</keyword>
<dbReference type="PROSITE" id="PS00377">
    <property type="entry name" value="ADOMET_SYNTHASE_2"/>
    <property type="match status" value="1"/>
</dbReference>
<comment type="subcellular location">
    <subcellularLocation>
        <location evidence="14">Cytoplasm</location>
    </subcellularLocation>
</comment>
<dbReference type="InterPro" id="IPR022636">
    <property type="entry name" value="S-AdoMet_synthetase_sfam"/>
</dbReference>
<evidence type="ECO:0000256" key="13">
    <source>
        <dbReference type="NCBIfam" id="TIGR01034"/>
    </source>
</evidence>
<proteinExistence type="inferred from homology"/>
<evidence type="ECO:0000256" key="14">
    <source>
        <dbReference type="RuleBase" id="RU000542"/>
    </source>
</evidence>
<keyword evidence="7 19" id="KW-0808">Transferase</keyword>
<dbReference type="GO" id="GO:0046872">
    <property type="term" value="F:metal ion binding"/>
    <property type="evidence" value="ECO:0007669"/>
    <property type="project" value="UniProtKB-KW"/>
</dbReference>
<evidence type="ECO:0000313" key="19">
    <source>
        <dbReference type="EMBL" id="HDL90155.1"/>
    </source>
</evidence>
<dbReference type="Gene3D" id="3.30.300.10">
    <property type="match status" value="3"/>
</dbReference>
<accession>A0A7C0WUZ2</accession>
<evidence type="ECO:0000256" key="2">
    <source>
        <dbReference type="ARBA" id="ARBA00001958"/>
    </source>
</evidence>
<evidence type="ECO:0000256" key="12">
    <source>
        <dbReference type="ARBA" id="ARBA00022958"/>
    </source>
</evidence>
<evidence type="ECO:0000256" key="5">
    <source>
        <dbReference type="ARBA" id="ARBA00012828"/>
    </source>
</evidence>
<dbReference type="Proteomes" id="UP000886355">
    <property type="component" value="Unassembled WGS sequence"/>
</dbReference>
<evidence type="ECO:0000256" key="9">
    <source>
        <dbReference type="ARBA" id="ARBA00022741"/>
    </source>
</evidence>
<evidence type="ECO:0000256" key="8">
    <source>
        <dbReference type="ARBA" id="ARBA00022723"/>
    </source>
</evidence>
<dbReference type="InterPro" id="IPR022628">
    <property type="entry name" value="S-AdoMet_synt_N"/>
</dbReference>
<evidence type="ECO:0000256" key="1">
    <source>
        <dbReference type="ARBA" id="ARBA00001946"/>
    </source>
</evidence>
<evidence type="ECO:0000256" key="10">
    <source>
        <dbReference type="ARBA" id="ARBA00022840"/>
    </source>
</evidence>
<keyword evidence="10" id="KW-0067">ATP-binding</keyword>
<dbReference type="NCBIfam" id="TIGR01034">
    <property type="entry name" value="metK"/>
    <property type="match status" value="1"/>
</dbReference>
<evidence type="ECO:0000256" key="3">
    <source>
        <dbReference type="ARBA" id="ARBA00005224"/>
    </source>
</evidence>
<evidence type="ECO:0000259" key="16">
    <source>
        <dbReference type="Pfam" id="PF00438"/>
    </source>
</evidence>
<dbReference type="InterPro" id="IPR022630">
    <property type="entry name" value="S-AdoMet_synt_C"/>
</dbReference>
<comment type="cofactor">
    <cofactor evidence="1">
        <name>Mg(2+)</name>
        <dbReference type="ChEBI" id="CHEBI:18420"/>
    </cofactor>
</comment>
<dbReference type="PROSITE" id="PS00376">
    <property type="entry name" value="ADOMET_SYNTHASE_1"/>
    <property type="match status" value="1"/>
</dbReference>
<dbReference type="GO" id="GO:0005737">
    <property type="term" value="C:cytoplasm"/>
    <property type="evidence" value="ECO:0007669"/>
    <property type="project" value="UniProtKB-SubCell"/>
</dbReference>
<feature type="non-terminal residue" evidence="19">
    <location>
        <position position="283"/>
    </location>
</feature>
<gene>
    <name evidence="19" type="primary">metK</name>
    <name evidence="19" type="ORF">ENG14_04560</name>
</gene>
<evidence type="ECO:0000259" key="17">
    <source>
        <dbReference type="Pfam" id="PF02772"/>
    </source>
</evidence>
<dbReference type="InterPro" id="IPR002133">
    <property type="entry name" value="S-AdoMet_synthetase"/>
</dbReference>
<feature type="domain" description="S-adenosylmethionine synthetase N-terminal" evidence="16">
    <location>
        <begin position="5"/>
        <end position="103"/>
    </location>
</feature>
<dbReference type="EC" id="2.5.1.6" evidence="5 13"/>
<dbReference type="Pfam" id="PF02773">
    <property type="entry name" value="S-AdoMet_synt_C"/>
    <property type="match status" value="1"/>
</dbReference>
<dbReference type="Pfam" id="PF00438">
    <property type="entry name" value="S-AdoMet_synt_N"/>
    <property type="match status" value="1"/>
</dbReference>
<keyword evidence="12 14" id="KW-0630">Potassium</keyword>
<dbReference type="InterPro" id="IPR022629">
    <property type="entry name" value="S-AdoMet_synt_central"/>
</dbReference>
<dbReference type="SUPFAM" id="SSF55973">
    <property type="entry name" value="S-adenosylmethionine synthetase"/>
    <property type="match status" value="3"/>
</dbReference>
<evidence type="ECO:0000256" key="7">
    <source>
        <dbReference type="ARBA" id="ARBA00022679"/>
    </source>
</evidence>
<dbReference type="GO" id="GO:0004478">
    <property type="term" value="F:methionine adenosyltransferase activity"/>
    <property type="evidence" value="ECO:0007669"/>
    <property type="project" value="UniProtKB-UniRule"/>
</dbReference>
<feature type="domain" description="S-adenosylmethionine synthetase central" evidence="17">
    <location>
        <begin position="118"/>
        <end position="235"/>
    </location>
</feature>
<comment type="subunit">
    <text evidence="14">Homotetramer.</text>
</comment>
<organism evidence="19">
    <name type="scientific">Thermodesulforhabdus norvegica</name>
    <dbReference type="NCBI Taxonomy" id="39841"/>
    <lineage>
        <taxon>Bacteria</taxon>
        <taxon>Pseudomonadati</taxon>
        <taxon>Thermodesulfobacteriota</taxon>
        <taxon>Syntrophobacteria</taxon>
        <taxon>Syntrophobacterales</taxon>
        <taxon>Thermodesulforhabdaceae</taxon>
        <taxon>Thermodesulforhabdus</taxon>
    </lineage>
</organism>
<comment type="similarity">
    <text evidence="4 15">Belongs to the AdoMet synthase family.</text>
</comment>
<dbReference type="GO" id="GO:0006730">
    <property type="term" value="P:one-carbon metabolic process"/>
    <property type="evidence" value="ECO:0007669"/>
    <property type="project" value="UniProtKB-KW"/>
</dbReference>
<evidence type="ECO:0000256" key="4">
    <source>
        <dbReference type="ARBA" id="ARBA00009685"/>
    </source>
</evidence>